<evidence type="ECO:0000313" key="2">
    <source>
        <dbReference type="Proteomes" id="UP001500426"/>
    </source>
</evidence>
<reference evidence="2" key="1">
    <citation type="journal article" date="2019" name="Int. J. Syst. Evol. Microbiol.">
        <title>The Global Catalogue of Microorganisms (GCM) 10K type strain sequencing project: providing services to taxonomists for standard genome sequencing and annotation.</title>
        <authorList>
            <consortium name="The Broad Institute Genomics Platform"/>
            <consortium name="The Broad Institute Genome Sequencing Center for Infectious Disease"/>
            <person name="Wu L."/>
            <person name="Ma J."/>
        </authorList>
    </citation>
    <scope>NUCLEOTIDE SEQUENCE [LARGE SCALE GENOMIC DNA]</scope>
    <source>
        <strain evidence="2">JCM 17068</strain>
    </source>
</reference>
<keyword evidence="2" id="KW-1185">Reference proteome</keyword>
<dbReference type="RefSeq" id="WP_345092829.1">
    <property type="nucleotide sequence ID" value="NZ_BAABCS010000015.1"/>
</dbReference>
<gene>
    <name evidence="1" type="ORF">GCM10022388_14340</name>
</gene>
<dbReference type="Proteomes" id="UP001500426">
    <property type="component" value="Unassembled WGS sequence"/>
</dbReference>
<protein>
    <recommendedName>
        <fullName evidence="3">Outer membrane protein beta-barrel domain-containing protein</fullName>
    </recommendedName>
</protein>
<evidence type="ECO:0008006" key="3">
    <source>
        <dbReference type="Google" id="ProtNLM"/>
    </source>
</evidence>
<sequence length="217" mass="25017">MRKIINFILIFICINSNAQEFVKDTTKYERYKFETGILIPLGNLQSKIDVSQQYGFWYRTRIEHNDLLDLGFNIVVPTIKNSFVYRGKDSVFNVKPKGISVMVAFRMNKLYGFTIFQKSATIEWSSTFGASFFSFEDKENPENDSGYYTDENGNLTYRIDTNTKALSCLYAAQGVSLTSSRIGVQVTYNFTPYNWFSKRIDGDFGKSSLSLQFSYKL</sequence>
<name>A0ABP7UQ14_9FLAO</name>
<accession>A0ABP7UQ14</accession>
<organism evidence="1 2">
    <name type="scientific">Flavobacterium chungnamense</name>
    <dbReference type="NCBI Taxonomy" id="706182"/>
    <lineage>
        <taxon>Bacteria</taxon>
        <taxon>Pseudomonadati</taxon>
        <taxon>Bacteroidota</taxon>
        <taxon>Flavobacteriia</taxon>
        <taxon>Flavobacteriales</taxon>
        <taxon>Flavobacteriaceae</taxon>
        <taxon>Flavobacterium</taxon>
    </lineage>
</organism>
<evidence type="ECO:0000313" key="1">
    <source>
        <dbReference type="EMBL" id="GAA4049536.1"/>
    </source>
</evidence>
<dbReference type="EMBL" id="BAABCS010000015">
    <property type="protein sequence ID" value="GAA4049536.1"/>
    <property type="molecule type" value="Genomic_DNA"/>
</dbReference>
<proteinExistence type="predicted"/>
<comment type="caution">
    <text evidence="1">The sequence shown here is derived from an EMBL/GenBank/DDBJ whole genome shotgun (WGS) entry which is preliminary data.</text>
</comment>